<sequence length="38" mass="4644">MTKKTNPWLEHVKETKKKFPDKMLKEVLKEASKTWKKK</sequence>
<proteinExistence type="predicted"/>
<protein>
    <submittedName>
        <fullName evidence="1">Uncharacterized protein</fullName>
    </submittedName>
</protein>
<accession>A0A0F9F4T9</accession>
<gene>
    <name evidence="1" type="ORF">LCGC14_2348940</name>
</gene>
<evidence type="ECO:0000313" key="1">
    <source>
        <dbReference type="EMBL" id="KKL46107.1"/>
    </source>
</evidence>
<reference evidence="1" key="1">
    <citation type="journal article" date="2015" name="Nature">
        <title>Complex archaea that bridge the gap between prokaryotes and eukaryotes.</title>
        <authorList>
            <person name="Spang A."/>
            <person name="Saw J.H."/>
            <person name="Jorgensen S.L."/>
            <person name="Zaremba-Niedzwiedzka K."/>
            <person name="Martijn J."/>
            <person name="Lind A.E."/>
            <person name="van Eijk R."/>
            <person name="Schleper C."/>
            <person name="Guy L."/>
            <person name="Ettema T.J."/>
        </authorList>
    </citation>
    <scope>NUCLEOTIDE SEQUENCE</scope>
</reference>
<dbReference type="AlphaFoldDB" id="A0A0F9F4T9"/>
<organism evidence="1">
    <name type="scientific">marine sediment metagenome</name>
    <dbReference type="NCBI Taxonomy" id="412755"/>
    <lineage>
        <taxon>unclassified sequences</taxon>
        <taxon>metagenomes</taxon>
        <taxon>ecological metagenomes</taxon>
    </lineage>
</organism>
<dbReference type="EMBL" id="LAZR01034153">
    <property type="protein sequence ID" value="KKL46107.1"/>
    <property type="molecule type" value="Genomic_DNA"/>
</dbReference>
<name>A0A0F9F4T9_9ZZZZ</name>
<comment type="caution">
    <text evidence="1">The sequence shown here is derived from an EMBL/GenBank/DDBJ whole genome shotgun (WGS) entry which is preliminary data.</text>
</comment>